<keyword evidence="4" id="KW-1185">Reference proteome</keyword>
<dbReference type="SUPFAM" id="SSF52058">
    <property type="entry name" value="L domain-like"/>
    <property type="match status" value="1"/>
</dbReference>
<keyword evidence="2" id="KW-0677">Repeat</keyword>
<dbReference type="PANTHER" id="PTHR46652:SF3">
    <property type="entry name" value="LEUCINE-RICH REPEAT-CONTAINING PROTEIN 9"/>
    <property type="match status" value="1"/>
</dbReference>
<sequence length="412" mass="47961">MQPRHALRNKEDLRNHFSSFRKLEIGDLQQMNRFSKMNVPQEVWEDASNRNLLSFNNEFVQQTKELTVNCRKIEHFYLVQFLTNLTELDLSNNKISDISSISKLTNLKKLYLNGNLIEDISAIQSLIELTHLNIQQNKLTSYTLAMPNLKVLSIYSNPLQDKSGLQHSPKLEDLYLSGTETTDLRTIPHQLFGLKVLYLSINNILDITYISNFIDLQNLNLGFNKQLYNIEPLKFCTQLTELRIYQTSVSDIWPLQFLKYLKTLIIDDTGVVDLHPLQYLYQLECISAFDACIIDVSPLSNLTKINNLILNDNKITNGETLKHHSNFSKYNLLNQQIPTTNELKFYNKILKVHSSHKQIRKIMNEIKLVKFRTSLAQKQNYISTMLNNQIQTMNKQVNMLIQLVQNSISYLE</sequence>
<dbReference type="InterPro" id="IPR025875">
    <property type="entry name" value="Leu-rich_rpt_4"/>
</dbReference>
<organism evidence="3 4">
    <name type="scientific">Hexamita inflata</name>
    <dbReference type="NCBI Taxonomy" id="28002"/>
    <lineage>
        <taxon>Eukaryota</taxon>
        <taxon>Metamonada</taxon>
        <taxon>Diplomonadida</taxon>
        <taxon>Hexamitidae</taxon>
        <taxon>Hexamitinae</taxon>
        <taxon>Hexamita</taxon>
    </lineage>
</organism>
<evidence type="ECO:0000313" key="3">
    <source>
        <dbReference type="EMBL" id="CAL5970287.1"/>
    </source>
</evidence>
<proteinExistence type="predicted"/>
<dbReference type="InterPro" id="IPR003591">
    <property type="entry name" value="Leu-rich_rpt_typical-subtyp"/>
</dbReference>
<keyword evidence="1" id="KW-0433">Leucine-rich repeat</keyword>
<reference evidence="3 4" key="1">
    <citation type="submission" date="2024-07" db="EMBL/GenBank/DDBJ databases">
        <authorList>
            <person name="Akdeniz Z."/>
        </authorList>
    </citation>
    <scope>NUCLEOTIDE SEQUENCE [LARGE SCALE GENOMIC DNA]</scope>
</reference>
<dbReference type="InterPro" id="IPR032675">
    <property type="entry name" value="LRR_dom_sf"/>
</dbReference>
<name>A0ABP1GDS3_9EUKA</name>
<dbReference type="SMART" id="SM00365">
    <property type="entry name" value="LRR_SD22"/>
    <property type="match status" value="5"/>
</dbReference>
<evidence type="ECO:0000256" key="2">
    <source>
        <dbReference type="ARBA" id="ARBA00022737"/>
    </source>
</evidence>
<dbReference type="Gene3D" id="3.80.10.10">
    <property type="entry name" value="Ribonuclease Inhibitor"/>
    <property type="match status" value="2"/>
</dbReference>
<dbReference type="InterPro" id="IPR050836">
    <property type="entry name" value="SDS22/Internalin_LRR"/>
</dbReference>
<dbReference type="Pfam" id="PF12799">
    <property type="entry name" value="LRR_4"/>
    <property type="match status" value="1"/>
</dbReference>
<gene>
    <name evidence="3" type="ORF">HINF_LOCUS227</name>
</gene>
<accession>A0ABP1GDS3</accession>
<evidence type="ECO:0000313" key="4">
    <source>
        <dbReference type="Proteomes" id="UP001642409"/>
    </source>
</evidence>
<dbReference type="SMART" id="SM00369">
    <property type="entry name" value="LRR_TYP"/>
    <property type="match status" value="3"/>
</dbReference>
<dbReference type="EMBL" id="CAXDID020000001">
    <property type="protein sequence ID" value="CAL5970287.1"/>
    <property type="molecule type" value="Genomic_DNA"/>
</dbReference>
<dbReference type="Proteomes" id="UP001642409">
    <property type="component" value="Unassembled WGS sequence"/>
</dbReference>
<protein>
    <submittedName>
        <fullName evidence="3">Leucine-rich_repeat domain-containing protein</fullName>
    </submittedName>
</protein>
<dbReference type="InterPro" id="IPR001611">
    <property type="entry name" value="Leu-rich_rpt"/>
</dbReference>
<dbReference type="PROSITE" id="PS51450">
    <property type="entry name" value="LRR"/>
    <property type="match status" value="2"/>
</dbReference>
<evidence type="ECO:0000256" key="1">
    <source>
        <dbReference type="ARBA" id="ARBA00022614"/>
    </source>
</evidence>
<comment type="caution">
    <text evidence="3">The sequence shown here is derived from an EMBL/GenBank/DDBJ whole genome shotgun (WGS) entry which is preliminary data.</text>
</comment>
<dbReference type="PANTHER" id="PTHR46652">
    <property type="entry name" value="LEUCINE-RICH REPEAT AND IQ DOMAIN-CONTAINING PROTEIN 1-RELATED"/>
    <property type="match status" value="1"/>
</dbReference>